<protein>
    <recommendedName>
        <fullName evidence="3">Minor tail protein</fullName>
    </recommendedName>
</protein>
<evidence type="ECO:0008006" key="3">
    <source>
        <dbReference type="Google" id="ProtNLM"/>
    </source>
</evidence>
<dbReference type="Proteomes" id="UP001299596">
    <property type="component" value="Unassembled WGS sequence"/>
</dbReference>
<accession>A0ABU5XGA2</accession>
<reference evidence="1 2" key="1">
    <citation type="submission" date="2023-12" db="EMBL/GenBank/DDBJ databases">
        <title>Description of new species of Mycobacterium terrae complex isolated from sewage at the Sao Paulo Zoological Park Foundation in Brazil.</title>
        <authorList>
            <person name="Romagnoli C.L."/>
            <person name="Conceicao E.C."/>
            <person name="Machado E."/>
            <person name="Barreto L.B.P.F."/>
            <person name="Sharma A."/>
            <person name="Silva N.M."/>
            <person name="Marques L.E."/>
            <person name="Juliana M.A."/>
            <person name="Lourenco M.C.S."/>
            <person name="Digiampietri L.A."/>
            <person name="Suffys P.N."/>
            <person name="Viana-Niero C."/>
        </authorList>
    </citation>
    <scope>NUCLEOTIDE SEQUENCE [LARGE SCALE GENOMIC DNA]</scope>
    <source>
        <strain evidence="1 2">MYC098</strain>
    </source>
</reference>
<comment type="caution">
    <text evidence="1">The sequence shown here is derived from an EMBL/GenBank/DDBJ whole genome shotgun (WGS) entry which is preliminary data.</text>
</comment>
<proteinExistence type="predicted"/>
<keyword evidence="2" id="KW-1185">Reference proteome</keyword>
<name>A0ABU5XGA2_9MYCO</name>
<evidence type="ECO:0000313" key="1">
    <source>
        <dbReference type="EMBL" id="MEB3021322.1"/>
    </source>
</evidence>
<organism evidence="1 2">
    <name type="scientific">[Mycobacterium] crassicus</name>
    <dbReference type="NCBI Taxonomy" id="2872309"/>
    <lineage>
        <taxon>Bacteria</taxon>
        <taxon>Bacillati</taxon>
        <taxon>Actinomycetota</taxon>
        <taxon>Actinomycetes</taxon>
        <taxon>Mycobacteriales</taxon>
        <taxon>Mycobacteriaceae</taxon>
        <taxon>Mycolicibacter</taxon>
    </lineage>
</organism>
<sequence length="631" mass="62004">MSLSEKIAAVVAAIGAELKLKADAADLATVATSGGYGDLSGLPTLGTAAETDASAYATAAQGVKADSAVQSGDSRLVNGPVSGRQGASSGAAPGIVVWLCTKDEYDAMPTHQPKFVYVATGVGGGVFVGDVKLDGVQPGDLAAVATSGSYGDLGDRPTLGTAAAWDAIAFATASQGATADSAVQPGDLAAVATSGQYSDLAGAPSIPDALTDLDTTVTGAQLNADHSKLAGIEAGAQKNVTPTWVALTGKPATFPPSSHTHPTAEVIGLDTALAGKQAVLGYTPQDVAAKGQANGYASLDGAGKVPITQLPASLMEYQGTWNAATNTPPLADGVGDIGDTYRITVGGSRDLGSGTITWPINGYAIYNGTVWEASGSAGESGVTTVNTRSGDVVLTAADVGLGNVNNTADSSKSVADAVALRSPINGQVVALKANLSATSWGSLDGSTGQTMYAGVTGTLPIANGGTGATTAADARAAIGAGTSNLTTGTTAGTACAGNDVRLSDARTPTAHTHTATDISDATTVGRSLVTAASQAAARTAIGAGTSSLTIGTTAATACAGNDARLSDTRTPTASSVTDSAVAANAGIALSKLAAGIVRGSKAGTVTTLDLWVGPQASVPTTRDPNTVYLWY</sequence>
<dbReference type="RefSeq" id="WP_225406296.1">
    <property type="nucleotide sequence ID" value="NZ_JAYJJR010000005.1"/>
</dbReference>
<gene>
    <name evidence="1" type="ORF">K6T79_09710</name>
</gene>
<evidence type="ECO:0000313" key="2">
    <source>
        <dbReference type="Proteomes" id="UP001299596"/>
    </source>
</evidence>
<dbReference type="EMBL" id="JAYJJR010000005">
    <property type="protein sequence ID" value="MEB3021322.1"/>
    <property type="molecule type" value="Genomic_DNA"/>
</dbReference>